<dbReference type="Proteomes" id="UP000197032">
    <property type="component" value="Unassembled WGS sequence"/>
</dbReference>
<sequence>MISIPGRPNNITPAKVTKIGLIPVKGSVIYNDPVEGLTLT</sequence>
<gene>
    <name evidence="1" type="ORF">KKC1_15950</name>
</gene>
<proteinExistence type="predicted"/>
<organism evidence="1 2">
    <name type="scientific">Calderihabitans maritimus</name>
    <dbReference type="NCBI Taxonomy" id="1246530"/>
    <lineage>
        <taxon>Bacteria</taxon>
        <taxon>Bacillati</taxon>
        <taxon>Bacillota</taxon>
        <taxon>Clostridia</taxon>
        <taxon>Neomoorellales</taxon>
        <taxon>Calderihabitantaceae</taxon>
        <taxon>Calderihabitans</taxon>
    </lineage>
</organism>
<name>A0A1Z5HSY9_9FIRM</name>
<dbReference type="EMBL" id="BDGJ01000080">
    <property type="protein sequence ID" value="GAW92441.1"/>
    <property type="molecule type" value="Genomic_DNA"/>
</dbReference>
<comment type="caution">
    <text evidence="1">The sequence shown here is derived from an EMBL/GenBank/DDBJ whole genome shotgun (WGS) entry which is preliminary data.</text>
</comment>
<accession>A0A1Z5HSY9</accession>
<reference evidence="2" key="1">
    <citation type="journal article" date="2017" name="Appl. Environ. Microbiol.">
        <title>Genomic analysis of Calderihabitans maritimus KKC1, a thermophilic hydrogenogenic carboxydotrophic bacterium isolated from marine sediment.</title>
        <authorList>
            <person name="Omae K."/>
            <person name="Yoneda Y."/>
            <person name="Fukuyama Y."/>
            <person name="Yoshida T."/>
            <person name="Sako Y."/>
        </authorList>
    </citation>
    <scope>NUCLEOTIDE SEQUENCE [LARGE SCALE GENOMIC DNA]</scope>
    <source>
        <strain evidence="2">KKC1</strain>
    </source>
</reference>
<keyword evidence="2" id="KW-1185">Reference proteome</keyword>
<evidence type="ECO:0000313" key="2">
    <source>
        <dbReference type="Proteomes" id="UP000197032"/>
    </source>
</evidence>
<protein>
    <submittedName>
        <fullName evidence="1">Uncharacterized protein</fullName>
    </submittedName>
</protein>
<dbReference type="AlphaFoldDB" id="A0A1Z5HSY9"/>
<evidence type="ECO:0000313" key="1">
    <source>
        <dbReference type="EMBL" id="GAW92441.1"/>
    </source>
</evidence>